<proteinExistence type="inferred from homology"/>
<organism evidence="9 10">
    <name type="scientific">Diachasma alloeum</name>
    <dbReference type="NCBI Taxonomy" id="454923"/>
    <lineage>
        <taxon>Eukaryota</taxon>
        <taxon>Metazoa</taxon>
        <taxon>Ecdysozoa</taxon>
        <taxon>Arthropoda</taxon>
        <taxon>Hexapoda</taxon>
        <taxon>Insecta</taxon>
        <taxon>Pterygota</taxon>
        <taxon>Neoptera</taxon>
        <taxon>Endopterygota</taxon>
        <taxon>Hymenoptera</taxon>
        <taxon>Apocrita</taxon>
        <taxon>Ichneumonoidea</taxon>
        <taxon>Braconidae</taxon>
        <taxon>Opiinae</taxon>
        <taxon>Diachasma</taxon>
    </lineage>
</organism>
<dbReference type="AlphaFoldDB" id="A0A4E0S4J8"/>
<evidence type="ECO:0000256" key="7">
    <source>
        <dbReference type="ARBA" id="ARBA00023224"/>
    </source>
</evidence>
<reference evidence="9" key="1">
    <citation type="submission" date="2019-02" db="EMBL/GenBank/DDBJ databases">
        <title>Genome of the parasitoid wasp Diachasma alloeum, an emerging model for ecological speciation and transitions to asexual reproduction.</title>
        <authorList>
            <person name="Robertson H.M."/>
            <person name="Walden K.K."/>
            <person name="Tvedte E.S."/>
            <person name="Hood G.R."/>
            <person name="Feder J.L."/>
            <person name="Forbes A.A."/>
            <person name="Logsdon J.M."/>
            <person name="Mcelroy K.E."/>
        </authorList>
    </citation>
    <scope>NUCLEOTIDE SEQUENCE [LARGE SCALE GENOMIC DNA]</scope>
    <source>
        <strain evidence="9">Michigan</strain>
    </source>
</reference>
<feature type="transmembrane region" description="Helical" evidence="8">
    <location>
        <begin position="191"/>
        <end position="212"/>
    </location>
</feature>
<keyword evidence="3 8" id="KW-0812">Transmembrane</keyword>
<comment type="subcellular location">
    <subcellularLocation>
        <location evidence="1 8">Cell membrane</location>
        <topology evidence="1 8">Multi-pass membrane protein</topology>
    </subcellularLocation>
</comment>
<evidence type="ECO:0000256" key="5">
    <source>
        <dbReference type="ARBA" id="ARBA00023136"/>
    </source>
</evidence>
<name>A0A4E0S4J8_9HYME</name>
<feature type="transmembrane region" description="Helical" evidence="8">
    <location>
        <begin position="390"/>
        <end position="410"/>
    </location>
</feature>
<sequence>MQRQSAWAEQGVIDKYLFSDSCTVRLVVVIFKLLGLAPISVESPRSLRTSTQNSTQGLMFKRCVSGIVYTYILVVIVFAASIITVPLINSETLHSDGDLLETFEAVKGVFGLIVVLVIWLIVAFRYKKVLKILNKIVEMDNEMLMLQDLYYLETSKRRILVMFGGNSIMWVVIFVLEILSVPDWWKIWTPLLLPSFVMNWYIMQYILMLVMIENRFVSVNRGFIMISNSRIETFFHADVRPADVSERVIVNNFMTLRRAHAVLSGICRDISDYYSFPILPTVTFFCGASIYHSYYIIVPLVAKTRQRSILESTNMVCWLMMQVLPVVVLSVCVTRVLNQMGMTGGTVYKVIARSILNYVAKDELKKFSFELLHKNVQFTAYDIFSLDCTLIQSIFGMLATYLIILMQFQLSHTSQRDYKYATSSPETSSQ</sequence>
<gene>
    <name evidence="9" type="primary">Gr16</name>
    <name evidence="9" type="ORF">DALL_DALL000351</name>
</gene>
<dbReference type="GO" id="GO:0030424">
    <property type="term" value="C:axon"/>
    <property type="evidence" value="ECO:0007669"/>
    <property type="project" value="TreeGrafter"/>
</dbReference>
<evidence type="ECO:0000256" key="1">
    <source>
        <dbReference type="ARBA" id="ARBA00004651"/>
    </source>
</evidence>
<dbReference type="EMBL" id="ML158772">
    <property type="protein sequence ID" value="THK33153.1"/>
    <property type="molecule type" value="Genomic_DNA"/>
</dbReference>
<comment type="function">
    <text evidence="8">Gustatory receptor which mediates acceptance or avoidance behavior, depending on its substrates.</text>
</comment>
<feature type="transmembrane region" description="Helical" evidence="8">
    <location>
        <begin position="108"/>
        <end position="126"/>
    </location>
</feature>
<dbReference type="InterPro" id="IPR013604">
    <property type="entry name" value="7TM_chemorcpt"/>
</dbReference>
<dbReference type="PANTHER" id="PTHR21143:SF133">
    <property type="entry name" value="GUSTATORY AND PHEROMONE RECEPTOR 32A-RELATED"/>
    <property type="match status" value="1"/>
</dbReference>
<comment type="similarity">
    <text evidence="8">Belongs to the insect chemoreceptor superfamily. Gustatory receptor (GR) family.</text>
</comment>
<dbReference type="GO" id="GO:0030425">
    <property type="term" value="C:dendrite"/>
    <property type="evidence" value="ECO:0007669"/>
    <property type="project" value="TreeGrafter"/>
</dbReference>
<dbReference type="GO" id="GO:0050909">
    <property type="term" value="P:sensory perception of taste"/>
    <property type="evidence" value="ECO:0007669"/>
    <property type="project" value="InterPro"/>
</dbReference>
<dbReference type="Proteomes" id="UP000297026">
    <property type="component" value="Unassembled WGS sequence"/>
</dbReference>
<keyword evidence="5 8" id="KW-0472">Membrane</keyword>
<keyword evidence="6 8" id="KW-0675">Receptor</keyword>
<evidence type="ECO:0000256" key="4">
    <source>
        <dbReference type="ARBA" id="ARBA00022989"/>
    </source>
</evidence>
<dbReference type="GO" id="GO:0007165">
    <property type="term" value="P:signal transduction"/>
    <property type="evidence" value="ECO:0007669"/>
    <property type="project" value="UniProtKB-KW"/>
</dbReference>
<comment type="caution">
    <text evidence="8">Lacks conserved residue(s) required for the propagation of feature annotation.</text>
</comment>
<evidence type="ECO:0000256" key="3">
    <source>
        <dbReference type="ARBA" id="ARBA00022692"/>
    </source>
</evidence>
<dbReference type="PANTHER" id="PTHR21143">
    <property type="entry name" value="INVERTEBRATE GUSTATORY RECEPTOR"/>
    <property type="match status" value="1"/>
</dbReference>
<dbReference type="GO" id="GO:0043025">
    <property type="term" value="C:neuronal cell body"/>
    <property type="evidence" value="ECO:0007669"/>
    <property type="project" value="TreeGrafter"/>
</dbReference>
<dbReference type="Pfam" id="PF08395">
    <property type="entry name" value="7tm_7"/>
    <property type="match status" value="1"/>
</dbReference>
<keyword evidence="10" id="KW-1185">Reference proteome</keyword>
<protein>
    <recommendedName>
        <fullName evidence="8">Gustatory receptor</fullName>
    </recommendedName>
</protein>
<dbReference type="GO" id="GO:0007635">
    <property type="term" value="P:chemosensory behavior"/>
    <property type="evidence" value="ECO:0007669"/>
    <property type="project" value="TreeGrafter"/>
</dbReference>
<evidence type="ECO:0000313" key="10">
    <source>
        <dbReference type="Proteomes" id="UP000297026"/>
    </source>
</evidence>
<evidence type="ECO:0000313" key="9">
    <source>
        <dbReference type="EMBL" id="THK33153.1"/>
    </source>
</evidence>
<keyword evidence="7 8" id="KW-0807">Transducer</keyword>
<feature type="transmembrane region" description="Helical" evidence="8">
    <location>
        <begin position="68"/>
        <end position="88"/>
    </location>
</feature>
<keyword evidence="4 8" id="KW-1133">Transmembrane helix</keyword>
<feature type="transmembrane region" description="Helical" evidence="8">
    <location>
        <begin position="159"/>
        <end position="179"/>
    </location>
</feature>
<dbReference type="GO" id="GO:0008049">
    <property type="term" value="P:male courtship behavior"/>
    <property type="evidence" value="ECO:0007669"/>
    <property type="project" value="TreeGrafter"/>
</dbReference>
<evidence type="ECO:0000256" key="2">
    <source>
        <dbReference type="ARBA" id="ARBA00022475"/>
    </source>
</evidence>
<accession>A0A4E0S4J8</accession>
<dbReference type="GO" id="GO:0005886">
    <property type="term" value="C:plasma membrane"/>
    <property type="evidence" value="ECO:0007669"/>
    <property type="project" value="UniProtKB-SubCell"/>
</dbReference>
<keyword evidence="2 8" id="KW-1003">Cell membrane</keyword>
<evidence type="ECO:0000256" key="6">
    <source>
        <dbReference type="ARBA" id="ARBA00023170"/>
    </source>
</evidence>
<feature type="transmembrane region" description="Helical" evidence="8">
    <location>
        <begin position="315"/>
        <end position="337"/>
    </location>
</feature>
<evidence type="ECO:0000256" key="8">
    <source>
        <dbReference type="RuleBase" id="RU363108"/>
    </source>
</evidence>